<proteinExistence type="inferred from homology"/>
<dbReference type="Gene3D" id="1.10.287.950">
    <property type="entry name" value="Methyl-accepting chemotaxis protein"/>
    <property type="match status" value="1"/>
</dbReference>
<protein>
    <submittedName>
        <fullName evidence="12">Chemotaxis protein</fullName>
    </submittedName>
</protein>
<dbReference type="RefSeq" id="WP_104228325.1">
    <property type="nucleotide sequence ID" value="NZ_PSNW01000001.1"/>
</dbReference>
<feature type="transmembrane region" description="Helical" evidence="9">
    <location>
        <begin position="297"/>
        <end position="323"/>
    </location>
</feature>
<comment type="similarity">
    <text evidence="6">Belongs to the methyl-accepting chemotaxis (MCP) protein family.</text>
</comment>
<dbReference type="GO" id="GO:0006935">
    <property type="term" value="P:chemotaxis"/>
    <property type="evidence" value="ECO:0007669"/>
    <property type="project" value="UniProtKB-ARBA"/>
</dbReference>
<evidence type="ECO:0000256" key="1">
    <source>
        <dbReference type="ARBA" id="ARBA00004141"/>
    </source>
</evidence>
<feature type="domain" description="HAMP" evidence="11">
    <location>
        <begin position="337"/>
        <end position="388"/>
    </location>
</feature>
<dbReference type="SMART" id="SM00283">
    <property type="entry name" value="MA"/>
    <property type="match status" value="1"/>
</dbReference>
<evidence type="ECO:0000256" key="7">
    <source>
        <dbReference type="PROSITE-ProRule" id="PRU00284"/>
    </source>
</evidence>
<reference evidence="12 13" key="1">
    <citation type="submission" date="2018-02" db="EMBL/GenBank/DDBJ databases">
        <title>Genome sequencing of Solimonas sp. HR-BB.</title>
        <authorList>
            <person name="Lee Y."/>
            <person name="Jeon C.O."/>
        </authorList>
    </citation>
    <scope>NUCLEOTIDE SEQUENCE [LARGE SCALE GENOMIC DNA]</scope>
    <source>
        <strain evidence="12 13">HR-BB</strain>
    </source>
</reference>
<evidence type="ECO:0000313" key="12">
    <source>
        <dbReference type="EMBL" id="PPE75359.1"/>
    </source>
</evidence>
<dbReference type="GO" id="GO:0007165">
    <property type="term" value="P:signal transduction"/>
    <property type="evidence" value="ECO:0007669"/>
    <property type="project" value="UniProtKB-KW"/>
</dbReference>
<keyword evidence="8" id="KW-0175">Coiled coil</keyword>
<evidence type="ECO:0000256" key="3">
    <source>
        <dbReference type="ARBA" id="ARBA00022989"/>
    </source>
</evidence>
<dbReference type="EMBL" id="PSNW01000001">
    <property type="protein sequence ID" value="PPE75359.1"/>
    <property type="molecule type" value="Genomic_DNA"/>
</dbReference>
<keyword evidence="2 9" id="KW-0812">Transmembrane</keyword>
<feature type="coiled-coil region" evidence="8">
    <location>
        <begin position="537"/>
        <end position="564"/>
    </location>
</feature>
<dbReference type="PROSITE" id="PS50885">
    <property type="entry name" value="HAMP"/>
    <property type="match status" value="1"/>
</dbReference>
<sequence length="673" mass="71194">MAEEKNQAKGAASSRELLLLGLAVVFMAAAMLGFLYVQSTESQDEQWVTLARSIPTDVNELAQIGEEAARGVAPDFQTLSARADDLGTVINGLAQGDEEADIEPAPAIVQAEVQAVAESWKKAHVVVQAVLGGEVPYKRVASNISIITEAIHTSEDPAQDQGIYTLYADMAERLGARGASSAQIYTAAGQLNRLERIAATAQRVLSQGRDAKVSADALQHEVDEFLRNNALLGDPAARTAAERFEPLAEATKAINVDAEAINKMQLASGQIKGAAADVIATSGALEQRLIDTRVKEVVAPILIGLAGFAALVLMVGAAVLMIINFRSRIRFADDRDARQQQAILGLLDEITNLADGDLTVDVTVTEDFTGAIADSINYTVQNMRNLVGTINSTSVEIAASAGATSQTAMRMTEASERQAREINAVTSTIASTAQSMQQVSARADQLALQAQQSVQVAHNGAQTVGRTIQGMAALREQIQDTSKRIKRLGESSQEIGNIIEFINDIAEQTNTLALNASIQAAMAGEAGRGFAVVADEVQRLAERAATATRQIENLVKTIQADTNEAIISMERSTQNVVVGAKSAEEAGQSLTRIESSSQELAKLITEISSSARNQSGAATKIAGTMQVIRDIAMQTSGSASQTAQAVGELNTLSEKLRESVSGFKLPDETGLVP</sequence>
<gene>
    <name evidence="12" type="ORF">C3942_00205</name>
</gene>
<evidence type="ECO:0000256" key="9">
    <source>
        <dbReference type="SAM" id="Phobius"/>
    </source>
</evidence>
<feature type="domain" description="Methyl-accepting transducer" evidence="10">
    <location>
        <begin position="393"/>
        <end position="629"/>
    </location>
</feature>
<dbReference type="AlphaFoldDB" id="A0A2S5TK42"/>
<evidence type="ECO:0000256" key="2">
    <source>
        <dbReference type="ARBA" id="ARBA00022692"/>
    </source>
</evidence>
<comment type="caution">
    <text evidence="12">The sequence shown here is derived from an EMBL/GenBank/DDBJ whole genome shotgun (WGS) entry which is preliminary data.</text>
</comment>
<dbReference type="SUPFAM" id="SSF58104">
    <property type="entry name" value="Methyl-accepting chemotaxis protein (MCP) signaling domain"/>
    <property type="match status" value="1"/>
</dbReference>
<keyword evidence="5 7" id="KW-0807">Transducer</keyword>
<evidence type="ECO:0000259" key="11">
    <source>
        <dbReference type="PROSITE" id="PS50885"/>
    </source>
</evidence>
<evidence type="ECO:0000259" key="10">
    <source>
        <dbReference type="PROSITE" id="PS50111"/>
    </source>
</evidence>
<dbReference type="PANTHER" id="PTHR32089">
    <property type="entry name" value="METHYL-ACCEPTING CHEMOTAXIS PROTEIN MCPB"/>
    <property type="match status" value="1"/>
</dbReference>
<feature type="transmembrane region" description="Helical" evidence="9">
    <location>
        <begin position="17"/>
        <end position="37"/>
    </location>
</feature>
<keyword evidence="4 9" id="KW-0472">Membrane</keyword>
<evidence type="ECO:0000256" key="5">
    <source>
        <dbReference type="ARBA" id="ARBA00023224"/>
    </source>
</evidence>
<name>A0A2S5TK42_9GAMM</name>
<comment type="subcellular location">
    <subcellularLocation>
        <location evidence="1">Membrane</location>
        <topology evidence="1">Multi-pass membrane protein</topology>
    </subcellularLocation>
</comment>
<dbReference type="CDD" id="cd11386">
    <property type="entry name" value="MCP_signal"/>
    <property type="match status" value="1"/>
</dbReference>
<keyword evidence="3 9" id="KW-1133">Transmembrane helix</keyword>
<evidence type="ECO:0000313" key="13">
    <source>
        <dbReference type="Proteomes" id="UP000238220"/>
    </source>
</evidence>
<dbReference type="InterPro" id="IPR003660">
    <property type="entry name" value="HAMP_dom"/>
</dbReference>
<dbReference type="InterPro" id="IPR004089">
    <property type="entry name" value="MCPsignal_dom"/>
</dbReference>
<accession>A0A2S5TK42</accession>
<dbReference type="PROSITE" id="PS50111">
    <property type="entry name" value="CHEMOTAXIS_TRANSDUC_2"/>
    <property type="match status" value="1"/>
</dbReference>
<evidence type="ECO:0000256" key="4">
    <source>
        <dbReference type="ARBA" id="ARBA00023136"/>
    </source>
</evidence>
<dbReference type="Proteomes" id="UP000238220">
    <property type="component" value="Unassembled WGS sequence"/>
</dbReference>
<organism evidence="12 13">
    <name type="scientific">Solimonas fluminis</name>
    <dbReference type="NCBI Taxonomy" id="2086571"/>
    <lineage>
        <taxon>Bacteria</taxon>
        <taxon>Pseudomonadati</taxon>
        <taxon>Pseudomonadota</taxon>
        <taxon>Gammaproteobacteria</taxon>
        <taxon>Nevskiales</taxon>
        <taxon>Nevskiaceae</taxon>
        <taxon>Solimonas</taxon>
    </lineage>
</organism>
<dbReference type="Pfam" id="PF00015">
    <property type="entry name" value="MCPsignal"/>
    <property type="match status" value="1"/>
</dbReference>
<keyword evidence="13" id="KW-1185">Reference proteome</keyword>
<dbReference type="GO" id="GO:0016020">
    <property type="term" value="C:membrane"/>
    <property type="evidence" value="ECO:0007669"/>
    <property type="project" value="UniProtKB-SubCell"/>
</dbReference>
<evidence type="ECO:0000256" key="6">
    <source>
        <dbReference type="ARBA" id="ARBA00029447"/>
    </source>
</evidence>
<evidence type="ECO:0000256" key="8">
    <source>
        <dbReference type="SAM" id="Coils"/>
    </source>
</evidence>
<dbReference type="OrthoDB" id="9177152at2"/>
<dbReference type="PANTHER" id="PTHR32089:SF119">
    <property type="entry name" value="METHYL-ACCEPTING CHEMOTAXIS PROTEIN CTPL"/>
    <property type="match status" value="1"/>
</dbReference>